<proteinExistence type="predicted"/>
<evidence type="ECO:0000256" key="1">
    <source>
        <dbReference type="SAM" id="MobiDB-lite"/>
    </source>
</evidence>
<accession>A0A2P2FUQ8</accession>
<name>A0A2P2FUQ8_AMYLU</name>
<evidence type="ECO:0000313" key="2">
    <source>
        <dbReference type="EMBL" id="KFU80453.1"/>
    </source>
</evidence>
<dbReference type="Proteomes" id="UP000256220">
    <property type="component" value="Unassembled WGS sequence"/>
</dbReference>
<gene>
    <name evidence="2" type="ORF">BB31_14825</name>
</gene>
<comment type="caution">
    <text evidence="2">The sequence shown here is derived from an EMBL/GenBank/DDBJ whole genome shotgun (WGS) entry which is preliminary data.</text>
</comment>
<reference evidence="2 3" key="1">
    <citation type="journal article" date="2014" name="Genome Announc.">
        <title>Draft Genome Sequence of Amycolatopsis lurida NRRL 2430, Producer of the Glycopeptide Family Antibiotic Ristocetin.</title>
        <authorList>
            <person name="Kwun M.J."/>
            <person name="Hong H.J."/>
        </authorList>
    </citation>
    <scope>NUCLEOTIDE SEQUENCE [LARGE SCALE GENOMIC DNA]</scope>
    <source>
        <strain evidence="2 3">NRRL 2430</strain>
    </source>
</reference>
<dbReference type="EMBL" id="JFBM01000011">
    <property type="protein sequence ID" value="KFU80453.1"/>
    <property type="molecule type" value="Genomic_DNA"/>
</dbReference>
<protein>
    <submittedName>
        <fullName evidence="2">Uncharacterized protein</fullName>
    </submittedName>
</protein>
<evidence type="ECO:0000313" key="3">
    <source>
        <dbReference type="Proteomes" id="UP000256220"/>
    </source>
</evidence>
<organism evidence="2 3">
    <name type="scientific">Amycolatopsis lurida NRRL 2430</name>
    <dbReference type="NCBI Taxonomy" id="1460371"/>
    <lineage>
        <taxon>Bacteria</taxon>
        <taxon>Bacillati</taxon>
        <taxon>Actinomycetota</taxon>
        <taxon>Actinomycetes</taxon>
        <taxon>Pseudonocardiales</taxon>
        <taxon>Pseudonocardiaceae</taxon>
        <taxon>Amycolatopsis</taxon>
    </lineage>
</organism>
<sequence length="67" mass="7283">MIWVSVEVEREEVDASGVEPPSGRLDAGREDGEPFGPLFQQVIEQSAAKPATVELGEECRPISCRTP</sequence>
<feature type="region of interest" description="Disordered" evidence="1">
    <location>
        <begin position="13"/>
        <end position="35"/>
    </location>
</feature>
<keyword evidence="3" id="KW-1185">Reference proteome</keyword>
<dbReference type="AlphaFoldDB" id="A0A2P2FUQ8"/>